<dbReference type="InterPro" id="IPR047187">
    <property type="entry name" value="SF1_C_Upf1"/>
</dbReference>
<dbReference type="InterPro" id="IPR045055">
    <property type="entry name" value="DNA2/NAM7-like"/>
</dbReference>
<dbReference type="CDD" id="cd18042">
    <property type="entry name" value="DEXXQc_SETX"/>
    <property type="match status" value="1"/>
</dbReference>
<evidence type="ECO:0000313" key="11">
    <source>
        <dbReference type="Proteomes" id="UP000712281"/>
    </source>
</evidence>
<evidence type="ECO:0000256" key="5">
    <source>
        <dbReference type="SAM" id="Coils"/>
    </source>
</evidence>
<evidence type="ECO:0000256" key="3">
    <source>
        <dbReference type="ARBA" id="ARBA00022806"/>
    </source>
</evidence>
<feature type="compositionally biased region" description="Basic and acidic residues" evidence="6">
    <location>
        <begin position="2442"/>
        <end position="2462"/>
    </location>
</feature>
<dbReference type="SUPFAM" id="SSF52540">
    <property type="entry name" value="P-loop containing nucleoside triphosphate hydrolases"/>
    <property type="match status" value="1"/>
</dbReference>
<keyword evidence="3" id="KW-0347">Helicase</keyword>
<dbReference type="GO" id="GO:0016787">
    <property type="term" value="F:hydrolase activity"/>
    <property type="evidence" value="ECO:0007669"/>
    <property type="project" value="UniProtKB-KW"/>
</dbReference>
<dbReference type="GO" id="GO:0005524">
    <property type="term" value="F:ATP binding"/>
    <property type="evidence" value="ECO:0007669"/>
    <property type="project" value="UniProtKB-KW"/>
</dbReference>
<keyword evidence="2" id="KW-0378">Hydrolase</keyword>
<feature type="compositionally biased region" description="Basic and acidic residues" evidence="6">
    <location>
        <begin position="2521"/>
        <end position="2539"/>
    </location>
</feature>
<feature type="domain" description="Helicase SEN1 beta-barrel" evidence="9">
    <location>
        <begin position="1356"/>
        <end position="1459"/>
    </location>
</feature>
<dbReference type="GO" id="GO:0004386">
    <property type="term" value="F:helicase activity"/>
    <property type="evidence" value="ECO:0007669"/>
    <property type="project" value="UniProtKB-KW"/>
</dbReference>
<evidence type="ECO:0000256" key="2">
    <source>
        <dbReference type="ARBA" id="ARBA00022801"/>
    </source>
</evidence>
<dbReference type="InterPro" id="IPR041677">
    <property type="entry name" value="DNA2/NAM7_AAA_11"/>
</dbReference>
<feature type="coiled-coil region" evidence="5">
    <location>
        <begin position="1966"/>
        <end position="1993"/>
    </location>
</feature>
<dbReference type="Pfam" id="PF13086">
    <property type="entry name" value="AAA_11"/>
    <property type="match status" value="1"/>
</dbReference>
<keyword evidence="1" id="KW-0547">Nucleotide-binding</keyword>
<organism evidence="10 11">
    <name type="scientific">Brassica cretica</name>
    <name type="common">Mustard</name>
    <dbReference type="NCBI Taxonomy" id="69181"/>
    <lineage>
        <taxon>Eukaryota</taxon>
        <taxon>Viridiplantae</taxon>
        <taxon>Streptophyta</taxon>
        <taxon>Embryophyta</taxon>
        <taxon>Tracheophyta</taxon>
        <taxon>Spermatophyta</taxon>
        <taxon>Magnoliopsida</taxon>
        <taxon>eudicotyledons</taxon>
        <taxon>Gunneridae</taxon>
        <taxon>Pentapetalae</taxon>
        <taxon>rosids</taxon>
        <taxon>malvids</taxon>
        <taxon>Brassicales</taxon>
        <taxon>Brassicaceae</taxon>
        <taxon>Brassiceae</taxon>
        <taxon>Brassica</taxon>
    </lineage>
</organism>
<gene>
    <name evidence="10" type="ORF">F2Q68_00042257</name>
</gene>
<evidence type="ECO:0000256" key="1">
    <source>
        <dbReference type="ARBA" id="ARBA00022741"/>
    </source>
</evidence>
<dbReference type="PANTHER" id="PTHR10887:SF495">
    <property type="entry name" value="HELICASE SENATAXIN ISOFORM X1-RELATED"/>
    <property type="match status" value="1"/>
</dbReference>
<dbReference type="InterPro" id="IPR041679">
    <property type="entry name" value="DNA2/NAM7-like_C"/>
</dbReference>
<evidence type="ECO:0008006" key="12">
    <source>
        <dbReference type="Google" id="ProtNLM"/>
    </source>
</evidence>
<feature type="domain" description="DNA2/NAM7 helicase-like C-terminal" evidence="8">
    <location>
        <begin position="2150"/>
        <end position="2352"/>
    </location>
</feature>
<keyword evidence="5" id="KW-0175">Coiled coil</keyword>
<dbReference type="GO" id="GO:0005694">
    <property type="term" value="C:chromosome"/>
    <property type="evidence" value="ECO:0007669"/>
    <property type="project" value="UniProtKB-ARBA"/>
</dbReference>
<evidence type="ECO:0000259" key="9">
    <source>
        <dbReference type="Pfam" id="PF23576"/>
    </source>
</evidence>
<dbReference type="CDD" id="cd18808">
    <property type="entry name" value="SF1_C_Upf1"/>
    <property type="match status" value="1"/>
</dbReference>
<accession>A0A8S9MJC4</accession>
<feature type="region of interest" description="Disordered" evidence="6">
    <location>
        <begin position="2400"/>
        <end position="2613"/>
    </location>
</feature>
<reference evidence="10" key="1">
    <citation type="submission" date="2019-12" db="EMBL/GenBank/DDBJ databases">
        <title>Genome sequencing and annotation of Brassica cretica.</title>
        <authorList>
            <person name="Studholme D.J."/>
            <person name="Sarris P.F."/>
        </authorList>
    </citation>
    <scope>NUCLEOTIDE SEQUENCE</scope>
    <source>
        <strain evidence="10">PFS-001/15</strain>
        <tissue evidence="10">Leaf</tissue>
    </source>
</reference>
<dbReference type="Pfam" id="PF23576">
    <property type="entry name" value="SEN1_barrel"/>
    <property type="match status" value="2"/>
</dbReference>
<proteinExistence type="predicted"/>
<evidence type="ECO:0000259" key="8">
    <source>
        <dbReference type="Pfam" id="PF13087"/>
    </source>
</evidence>
<feature type="domain" description="DNA2/NAM7 helicase helicase" evidence="7">
    <location>
        <begin position="1772"/>
        <end position="2143"/>
    </location>
</feature>
<dbReference type="InterPro" id="IPR056474">
    <property type="entry name" value="SEN1_barrel"/>
</dbReference>
<feature type="compositionally biased region" description="Polar residues" evidence="6">
    <location>
        <begin position="1824"/>
        <end position="1843"/>
    </location>
</feature>
<evidence type="ECO:0000256" key="6">
    <source>
        <dbReference type="SAM" id="MobiDB-lite"/>
    </source>
</evidence>
<protein>
    <recommendedName>
        <fullName evidence="12">DNA2/NAM7 helicase helicase domain-containing protein</fullName>
    </recommendedName>
</protein>
<dbReference type="Pfam" id="PF13087">
    <property type="entry name" value="AAA_12"/>
    <property type="match status" value="1"/>
</dbReference>
<feature type="region of interest" description="Disordered" evidence="6">
    <location>
        <begin position="1148"/>
        <end position="1170"/>
    </location>
</feature>
<keyword evidence="4" id="KW-0067">ATP-binding</keyword>
<sequence length="2613" mass="295115">MTSKVSSSVELLTRWRRIEEDEEENDDSDPSTVRRLNQRKEQWFTDAFTMLISLPRDTHIWCGCSDVMGPLIETFYNFFRDDREDSPLKALWKRISGEMRTCAQCISQHHQTQEMYEKEYECASVGPLLVVLRKLDEQRVTMHLQEINSIIEKGAYDPDHHHAEVVSVMYEVLMFPFFFDDMSLCTEFEKFIESIDNIHELAFAENQEFPGVYALLFLNRRVRVIGYRLARAMGKLRSATQLERLQPLLKKFIGILEMEGLPSSSQDPRPRINLDRSSIWLGMTSLLEFLEGPAFEEGLLEPYPIFVDTVLNHISGDSPEFSLAVNCLKELFKTLGMSLEALRDGEHEKQRRHFLYFLLHQVPVSSNFSVLARRIGHKIALLIVLRGYKMNPPCPPFECAHMWGPSLVSSFNDSALHISLRQPAIDLVQTILVSDATALLASLLRNNTGNYMGNEVKYDDDDSNLPFPHAVEDVSDRPWSDFTQQSKVTLGECKEWMCIPMLWITTLTNTNLLNLPVSLSQAVFWSRSRFCLVESEKTDDMTVDMETWLSSSAVEIKGTLGWKVATGSDDGGPGKESKNSVAVSKMCPTLIRTLKRLTTCFLVQMGEEYRKQWTWVPGMSETFILSLSDPDDVRNEPEMIAGIYGSLESLCWNTFQIPEVHLSSVLQRFQILHHFFFLLFKLLKEEDVVIITEAVKSSAGGFLRQPDFSAPPVIESRNSSTATPELLKFLYSLAEVAWGAVRKCLAEGKAFIHQSLCQVPISLNWQMTCVRLLEITPVVLGKIRLSREESCSIGGALKDASDLKWLPDLIDWGRSQLKVVVTYWRRALAALLFCLINASSVHLSSVLQRFQILHHFFFLLFKLLKEEDVVIITEAVKSSAGGFLRQPDFSAPPVIESRNSSTATPELLKFLYSLAEVAWGAVRKCLAEGKAFIHQSLCQVPISLNWQMTCVRLLEITPVVLGKIRLSREESCSIGGALKDASDLKWLPDLIDWGRSQLKVVVTYWRRALAALLDILQGSKSDTCSSAVQAIRRVLSADDLGIEQLADQISRLVPKENECLKPVDAVGRAPDNVMDLTEDVTEKESLKNLPSLHKSHQLDINKTLPPIRSISRVPSLKKGTSSIDTSKSSAAVVSEKDVSVRSSNIVRDLPTTSAEPSKVGSMSKEAENRQTVGGPLSLVNRANLKNAADEFISRGTSKEAQKSAISNTKGMDLRKVVIEPEVDPLDLALKSLKPQPLPLAKPGPIVPKRQVIQLCAPVNKKAERWQRQAAGFKRFRPPKLEDWFRKILQMDYYAIVGLASTNKDENQNVGKFREVPVRFSSPEQYVQIFQPLVLEEFKAQLQSSFQEISSLEEIYYGDLSVLSIERVDDFHFVRFIKDESDGPNSKSFSENDLILFTKEHPENSNVGGNMMGKVEGREWDEKKRSSILNVRLYLQNASSRLNQARRNLLERSQWHACRILNITSQIREFQALSSIKDIPVLPVILSPLGDSNYDSETKRSDLRSLPHSLQQILKSKAERWQRQAAGFKRFRPPKLEDWFRKILQMDYYAIVGLASTNKDENQNVGKFREVPVRFSSPEQYVQIFQPLVLEEFKAQLQSSFQEISSLEEIYYGDLSVLSIERVDDFHFVRFIKDESDGPNSKSFSENDLILFTKEHPENSNVGGNMMGKVEGREWDEKKRSSILNVRLYLQNASSRLNQARRNLLERSQWHACRILNITSQIREFQALSSIKDIPVLPVILSPLGDSNYDSETKRSDLRSLPHSLQQILKSSFNESQLQAISVSIGSSNLTKEFDISLIQGPPGTGKTRTIVAIISGLLASVSRKTGNSEQDHSSSTTSRQRMNPNVAMARVWQDAALAKQLDDDGESKKKIGEKIGKGRVLICAQSNAAVDELVSRISSLGIYGMDGKMFKPYLVRVGNAKTVHPNSLPFFLDTLVDQRLAEERMRINKAKSNKAEDSSALLRCSLEKVVDQITRFEAKRANLNQESLDAKEKLGSKNLDIDDDDGKPMSDAELGIRLRRLYEQKRKIYKDLGAVQAQERKANNENRALKHKLRKSILKDAQIVVTTLSGCGGDLYNVCAESSSAHKFGSPSEDNLFDAVVIDEAAQALEPATLIPLQLLKSRGTKCIMVGDPKQLPATVLSNIASKYLYECSMFERLQRAGYPILMLTQQYRMHPDICRFPSMHFYDNKLLNGVDMSSKSAPFHESPYLRPYVFYDIVDGQEHRSGDSSSVCNEQEAEAAVQLLRFFKKRYPSEFVAGRIGIITPYKRQLAVLRSRFSSAFGSQVAADMELNTVDGFQGREVDILVLSTVRATHSASYENNQSRIGFVADVRRMNVALTRARLSLWVFGNTRTLQRDHNWGALVNDAKEREAIIAVKRPYNNMFGEKATEQKQFENLSKNFPEPDKQHQHSRRKEHRAETSFDRKMRKPDGDVVPLSSKGSESKQSRRKAKEEASSQREKLATGSEEVTSEVNPRRNQEKKEKMKGIEKSSNPEDTDVTSSKKEDPNARKKSKKASSKLDSNKREKSTDESEQRDRQANKSNAPSNQGGGEDLVSERKKQREAVAAILNSSLIPSHKPKPPKRPLSPSSTASSHTRPSKAIKESTKNNSKQR</sequence>
<evidence type="ECO:0000259" key="7">
    <source>
        <dbReference type="Pfam" id="PF13086"/>
    </source>
</evidence>
<dbReference type="Gene3D" id="3.40.50.300">
    <property type="entry name" value="P-loop containing nucleotide triphosphate hydrolases"/>
    <property type="match status" value="2"/>
</dbReference>
<feature type="compositionally biased region" description="Basic and acidic residues" evidence="6">
    <location>
        <begin position="2474"/>
        <end position="2493"/>
    </location>
</feature>
<dbReference type="PANTHER" id="PTHR10887">
    <property type="entry name" value="DNA2/NAM7 HELICASE FAMILY"/>
    <property type="match status" value="1"/>
</dbReference>
<dbReference type="EMBL" id="QGKW02000007">
    <property type="protein sequence ID" value="KAF2617143.1"/>
    <property type="molecule type" value="Genomic_DNA"/>
</dbReference>
<name>A0A8S9MJC4_BRACR</name>
<comment type="caution">
    <text evidence="10">The sequence shown here is derived from an EMBL/GenBank/DDBJ whole genome shotgun (WGS) entry which is preliminary data.</text>
</comment>
<evidence type="ECO:0000256" key="4">
    <source>
        <dbReference type="ARBA" id="ARBA00022840"/>
    </source>
</evidence>
<dbReference type="FunFam" id="3.40.50.300:FF:000326">
    <property type="entry name" value="P-loop containing nucleoside triphosphate hydrolase"/>
    <property type="match status" value="1"/>
</dbReference>
<dbReference type="InterPro" id="IPR027417">
    <property type="entry name" value="P-loop_NTPase"/>
</dbReference>
<feature type="domain" description="Helicase SEN1 beta-barrel" evidence="9">
    <location>
        <begin position="1611"/>
        <end position="1714"/>
    </location>
</feature>
<dbReference type="Proteomes" id="UP000712281">
    <property type="component" value="Unassembled WGS sequence"/>
</dbReference>
<feature type="region of interest" description="Disordered" evidence="6">
    <location>
        <begin position="1824"/>
        <end position="1844"/>
    </location>
</feature>
<feature type="compositionally biased region" description="Basic and acidic residues" evidence="6">
    <location>
        <begin position="2417"/>
        <end position="2432"/>
    </location>
</feature>
<evidence type="ECO:0000313" key="10">
    <source>
        <dbReference type="EMBL" id="KAF2617143.1"/>
    </source>
</evidence>